<dbReference type="InterPro" id="IPR012337">
    <property type="entry name" value="RNaseH-like_sf"/>
</dbReference>
<dbReference type="Proteomes" id="UP000612808">
    <property type="component" value="Unassembled WGS sequence"/>
</dbReference>
<dbReference type="PROSITE" id="PS50994">
    <property type="entry name" value="INTEGRASE"/>
    <property type="match status" value="1"/>
</dbReference>
<evidence type="ECO:0000256" key="1">
    <source>
        <dbReference type="ARBA" id="ARBA00002286"/>
    </source>
</evidence>
<dbReference type="SUPFAM" id="SSF53098">
    <property type="entry name" value="Ribonuclease H-like"/>
    <property type="match status" value="1"/>
</dbReference>
<protein>
    <recommendedName>
        <fullName evidence="3">Integrase catalytic domain-containing protein</fullName>
    </recommendedName>
</protein>
<dbReference type="InterPro" id="IPR029063">
    <property type="entry name" value="SAM-dependent_MTases_sf"/>
</dbReference>
<dbReference type="Pfam" id="PF13276">
    <property type="entry name" value="HTH_21"/>
    <property type="match status" value="1"/>
</dbReference>
<dbReference type="InterPro" id="IPR050900">
    <property type="entry name" value="Transposase_IS3/IS150/IS904"/>
</dbReference>
<dbReference type="Pfam" id="PF00665">
    <property type="entry name" value="rve"/>
    <property type="match status" value="1"/>
</dbReference>
<comment type="caution">
    <text evidence="4">The sequence shown here is derived from an EMBL/GenBank/DDBJ whole genome shotgun (WGS) entry which is preliminary data.</text>
</comment>
<dbReference type="EMBL" id="BOMB01000004">
    <property type="protein sequence ID" value="GID10165.1"/>
    <property type="molecule type" value="Genomic_DNA"/>
</dbReference>
<dbReference type="InterPro" id="IPR025948">
    <property type="entry name" value="HTH-like_dom"/>
</dbReference>
<dbReference type="InterPro" id="IPR048020">
    <property type="entry name" value="Transpos_IS3"/>
</dbReference>
<evidence type="ECO:0000313" key="4">
    <source>
        <dbReference type="EMBL" id="GID10165.1"/>
    </source>
</evidence>
<dbReference type="Gene3D" id="3.40.50.150">
    <property type="entry name" value="Vaccinia Virus protein VP39"/>
    <property type="match status" value="1"/>
</dbReference>
<proteinExistence type="predicted"/>
<comment type="function">
    <text evidence="1">Involved in the transposition of the insertion sequence.</text>
</comment>
<reference evidence="4" key="1">
    <citation type="submission" date="2021-01" db="EMBL/GenBank/DDBJ databases">
        <title>Whole genome shotgun sequence of Actinocatenispora rupis NBRC 107355.</title>
        <authorList>
            <person name="Komaki H."/>
            <person name="Tamura T."/>
        </authorList>
    </citation>
    <scope>NUCLEOTIDE SEQUENCE</scope>
    <source>
        <strain evidence="4">NBRC 107355</strain>
    </source>
</reference>
<dbReference type="Gene3D" id="3.30.420.10">
    <property type="entry name" value="Ribonuclease H-like superfamily/Ribonuclease H"/>
    <property type="match status" value="1"/>
</dbReference>
<dbReference type="PANTHER" id="PTHR46889:SF4">
    <property type="entry name" value="TRANSPOSASE INSO FOR INSERTION SEQUENCE ELEMENT IS911B-RELATED"/>
    <property type="match status" value="1"/>
</dbReference>
<dbReference type="AlphaFoldDB" id="A0A8J3J162"/>
<dbReference type="GO" id="GO:0015074">
    <property type="term" value="P:DNA integration"/>
    <property type="evidence" value="ECO:0007669"/>
    <property type="project" value="InterPro"/>
</dbReference>
<feature type="region of interest" description="Disordered" evidence="2">
    <location>
        <begin position="257"/>
        <end position="277"/>
    </location>
</feature>
<dbReference type="GO" id="GO:0003676">
    <property type="term" value="F:nucleic acid binding"/>
    <property type="evidence" value="ECO:0007669"/>
    <property type="project" value="InterPro"/>
</dbReference>
<name>A0A8J3J162_9ACTN</name>
<sequence length="636" mass="69651">MSGAGFSRQAYHAWTRSPVSQRDRQDAYLTNAAIDAHADDPEFGYRLVADELRAAGHHASDNRVWRLCRDQRIFSAHARKQGLNRRPGPPVHDDLLKHPGGGRDFTAPAANTVWLTDITEHPTAEGKLYLCAIKDPWSNRIVGYSIDSRMTSQLAVDALRHAVASRGPARTIVHSDRGSQFRSRKYVTTLHQAGLTGSMGRVGACGDNAAMESFFALPQKNVLNRRRWATRHQLRLAIVTWIEATYHRRRRQARLGRLTPIPSTPPHTRPDTTQPRVPTKLWQSRGELSRVRIAGCYEGSGVGGWRYRRARMRKSISAAHHKFLAGPVVRAAPRVSPGHGAAAPPGFVLVSRAVTRIPAPAADDDARNGTFAPARGEWLDRMGHVRTAVRQEMVSRQLDRHLAATPQSILDVGAGQGTQSIRLARSGHHVVAVEPDGEMRGAFTAALAAEPSAVRDRVTLADGVLGRLDAVVQRRRFDAVLLLGVLMYVPASEPVIAELAAHVAPGGFLAVAARTATSALWRPAARQDWQAAAAAFAEYEAAGAEHRDMRYVNEIGSPARADTVEGLVAQADAAGLELERWYGVRIAVDMAELDPAPPTEPAEWEALLDVEERLGAMDPYRQLAQLAHLILRRPSP</sequence>
<evidence type="ECO:0000256" key="2">
    <source>
        <dbReference type="SAM" id="MobiDB-lite"/>
    </source>
</evidence>
<dbReference type="CDD" id="cd02440">
    <property type="entry name" value="AdoMet_MTases"/>
    <property type="match status" value="1"/>
</dbReference>
<evidence type="ECO:0000259" key="3">
    <source>
        <dbReference type="PROSITE" id="PS50994"/>
    </source>
</evidence>
<dbReference type="NCBIfam" id="NF033516">
    <property type="entry name" value="transpos_IS3"/>
    <property type="match status" value="1"/>
</dbReference>
<dbReference type="Pfam" id="PF13489">
    <property type="entry name" value="Methyltransf_23"/>
    <property type="match status" value="1"/>
</dbReference>
<organism evidence="4 5">
    <name type="scientific">Actinocatenispora rupis</name>
    <dbReference type="NCBI Taxonomy" id="519421"/>
    <lineage>
        <taxon>Bacteria</taxon>
        <taxon>Bacillati</taxon>
        <taxon>Actinomycetota</taxon>
        <taxon>Actinomycetes</taxon>
        <taxon>Micromonosporales</taxon>
        <taxon>Micromonosporaceae</taxon>
        <taxon>Actinocatenispora</taxon>
    </lineage>
</organism>
<gene>
    <name evidence="4" type="ORF">Aru02nite_10540</name>
</gene>
<dbReference type="PANTHER" id="PTHR46889">
    <property type="entry name" value="TRANSPOSASE INSF FOR INSERTION SEQUENCE IS3B-RELATED"/>
    <property type="match status" value="1"/>
</dbReference>
<accession>A0A8J3J162</accession>
<keyword evidence="5" id="KW-1185">Reference proteome</keyword>
<evidence type="ECO:0000313" key="5">
    <source>
        <dbReference type="Proteomes" id="UP000612808"/>
    </source>
</evidence>
<dbReference type="InterPro" id="IPR001584">
    <property type="entry name" value="Integrase_cat-core"/>
</dbReference>
<feature type="domain" description="Integrase catalytic" evidence="3">
    <location>
        <begin position="104"/>
        <end position="268"/>
    </location>
</feature>
<dbReference type="SUPFAM" id="SSF53335">
    <property type="entry name" value="S-adenosyl-L-methionine-dependent methyltransferases"/>
    <property type="match status" value="1"/>
</dbReference>
<dbReference type="InterPro" id="IPR036397">
    <property type="entry name" value="RNaseH_sf"/>
</dbReference>